<accession>A0A8H7EG90</accession>
<protein>
    <recommendedName>
        <fullName evidence="1">Fido domain-containing protein</fullName>
    </recommendedName>
</protein>
<gene>
    <name evidence="2" type="ORF">GT037_002565</name>
</gene>
<comment type="caution">
    <text evidence="2">The sequence shown here is derived from an EMBL/GenBank/DDBJ whole genome shotgun (WGS) entry which is preliminary data.</text>
</comment>
<evidence type="ECO:0000259" key="1">
    <source>
        <dbReference type="PROSITE" id="PS51459"/>
    </source>
</evidence>
<dbReference type="PROSITE" id="PS51459">
    <property type="entry name" value="FIDO"/>
    <property type="match status" value="1"/>
</dbReference>
<dbReference type="SUPFAM" id="SSF140931">
    <property type="entry name" value="Fic-like"/>
    <property type="match status" value="1"/>
</dbReference>
<dbReference type="InterPro" id="IPR003812">
    <property type="entry name" value="Fido"/>
</dbReference>
<proteinExistence type="predicted"/>
<name>A0A8H7EG90_9PLEO</name>
<dbReference type="PANTHER" id="PTHR35394">
    <property type="entry name" value="DUF3176 DOMAIN-CONTAINING PROTEIN"/>
    <property type="match status" value="1"/>
</dbReference>
<dbReference type="Proteomes" id="UP000596902">
    <property type="component" value="Unassembled WGS sequence"/>
</dbReference>
<evidence type="ECO:0000313" key="2">
    <source>
        <dbReference type="EMBL" id="KAF7678817.1"/>
    </source>
</evidence>
<dbReference type="AlphaFoldDB" id="A0A8H7EG90"/>
<dbReference type="Pfam" id="PF02661">
    <property type="entry name" value="Fic"/>
    <property type="match status" value="1"/>
</dbReference>
<dbReference type="PANTHER" id="PTHR35394:SF5">
    <property type="entry name" value="DUF3176 DOMAIN-CONTAINING PROTEIN"/>
    <property type="match status" value="1"/>
</dbReference>
<reference evidence="2" key="2">
    <citation type="submission" date="2020-08" db="EMBL/GenBank/DDBJ databases">
        <title>Draft Genome Sequence of Cumin Blight Pathogen Alternaria burnsii.</title>
        <authorList>
            <person name="Feng Z."/>
        </authorList>
    </citation>
    <scope>NUCLEOTIDE SEQUENCE</scope>
    <source>
        <strain evidence="2">CBS107.38</strain>
    </source>
</reference>
<dbReference type="InterPro" id="IPR036597">
    <property type="entry name" value="Fido-like_dom_sf"/>
</dbReference>
<keyword evidence="3" id="KW-1185">Reference proteome</keyword>
<dbReference type="EMBL" id="JAAABM010000003">
    <property type="protein sequence ID" value="KAF7678817.1"/>
    <property type="molecule type" value="Genomic_DNA"/>
</dbReference>
<evidence type="ECO:0000313" key="3">
    <source>
        <dbReference type="Proteomes" id="UP000596902"/>
    </source>
</evidence>
<dbReference type="InterPro" id="IPR021514">
    <property type="entry name" value="DUF3176"/>
</dbReference>
<sequence>MVSVLATARDEPIGPWRDSHLNVSINTVVAILSAILTGTCTFMVGEVTGQTKWQWFEKPRKLRDFAWIDSASRGPWGSFQLLYRISIPCQPDLTNQTVLIPTADWYHVKQGEKPRNTIPSPGDFTLWGIDRSNADPALKASVYSGLWSSSTTVINAFTAGLSCPGVNCTFPMYTTLGVCHQCADVSSSIVKSCDATLSEQYEGGYHPQCKWSLPTGQHLNNWIRIDTSYNRTRDKISINFAVMNSTASTIILPHVPGTFTNVTFLANTTTDPNCGVDSGNNCGDIMGAPTMELKPMAVECSLFPCARTYTAAIVDDRVVETKVKRTLGTGNWHRDRGDWAQGLLPTDIAIDPDEPCSSWWPSGQEPPPCTYEASAPLIIALGDFFWGFWNGTVTGLTWGGAAPNNDVLNVFFSIGVTNFTYVDNILRATKMPWTKEIIAARNALLKSHYGRFNSLVKDGPEWTRLAESGSVWDSIYNIWNKEPWMAAQDKLKKELHKLDDLREKVHLDGKKRSSLNIGLHHTRFCSDVLATFSWESCMIENNPLSLATVRKIEAGIPKVMQTSKHVFEEAMKTPLPSAEELVWLDEGDAVKSDPYLELRNNIVATEAALSSKHLQRATKSEELLKDIRTISRILFLDTKVHFKAGELRTLPIQVHLDPKAIFPYPHELRQNLERWSDFVGVWKNHSEIHPLLKAAWDSFYYVSIYPFQDGNGRTSRILFATHLAKNKMLPVICSEWLPREQYLRYMSLTRSGNPFPWCQDLVHCQIAALEGINGISGGP</sequence>
<dbReference type="RefSeq" id="XP_038788890.1">
    <property type="nucleotide sequence ID" value="XM_038927612.1"/>
</dbReference>
<organism evidence="2 3">
    <name type="scientific">Alternaria burnsii</name>
    <dbReference type="NCBI Taxonomy" id="1187904"/>
    <lineage>
        <taxon>Eukaryota</taxon>
        <taxon>Fungi</taxon>
        <taxon>Dikarya</taxon>
        <taxon>Ascomycota</taxon>
        <taxon>Pezizomycotina</taxon>
        <taxon>Dothideomycetes</taxon>
        <taxon>Pleosporomycetidae</taxon>
        <taxon>Pleosporales</taxon>
        <taxon>Pleosporineae</taxon>
        <taxon>Pleosporaceae</taxon>
        <taxon>Alternaria</taxon>
        <taxon>Alternaria sect. Alternaria</taxon>
    </lineage>
</organism>
<dbReference type="Pfam" id="PF11374">
    <property type="entry name" value="DUF3176"/>
    <property type="match status" value="1"/>
</dbReference>
<feature type="domain" description="Fido" evidence="1">
    <location>
        <begin position="622"/>
        <end position="767"/>
    </location>
</feature>
<dbReference type="GeneID" id="62200790"/>
<dbReference type="Gene3D" id="1.10.3290.10">
    <property type="entry name" value="Fido-like domain"/>
    <property type="match status" value="1"/>
</dbReference>
<reference evidence="2" key="1">
    <citation type="submission" date="2020-01" db="EMBL/GenBank/DDBJ databases">
        <authorList>
            <person name="Feng Z.H.Z."/>
        </authorList>
    </citation>
    <scope>NUCLEOTIDE SEQUENCE</scope>
    <source>
        <strain evidence="2">CBS107.38</strain>
    </source>
</reference>